<feature type="transmembrane region" description="Helical" evidence="2">
    <location>
        <begin position="232"/>
        <end position="253"/>
    </location>
</feature>
<gene>
    <name evidence="4" type="ORF">EZ437_18200</name>
</gene>
<accession>A0A4R0NFA6</accession>
<organism evidence="4 5">
    <name type="scientific">Pedobacter psychroterrae</name>
    <dbReference type="NCBI Taxonomy" id="2530453"/>
    <lineage>
        <taxon>Bacteria</taxon>
        <taxon>Pseudomonadati</taxon>
        <taxon>Bacteroidota</taxon>
        <taxon>Sphingobacteriia</taxon>
        <taxon>Sphingobacteriales</taxon>
        <taxon>Sphingobacteriaceae</taxon>
        <taxon>Pedobacter</taxon>
    </lineage>
</organism>
<dbReference type="InterPro" id="IPR007730">
    <property type="entry name" value="SPOR-like_dom"/>
</dbReference>
<keyword evidence="2" id="KW-1133">Transmembrane helix</keyword>
<reference evidence="4 5" key="1">
    <citation type="submission" date="2019-02" db="EMBL/GenBank/DDBJ databases">
        <title>Pedobacter sp. RP-1-14 sp. nov., isolated from Arctic soil.</title>
        <authorList>
            <person name="Dahal R.H."/>
        </authorList>
    </citation>
    <scope>NUCLEOTIDE SEQUENCE [LARGE SCALE GENOMIC DNA]</scope>
    <source>
        <strain evidence="4 5">RP-1-14</strain>
    </source>
</reference>
<name>A0A4R0NFA6_9SPHI</name>
<feature type="compositionally biased region" description="Basic and acidic residues" evidence="1">
    <location>
        <begin position="142"/>
        <end position="162"/>
    </location>
</feature>
<keyword evidence="2" id="KW-0472">Membrane</keyword>
<dbReference type="PROSITE" id="PS51724">
    <property type="entry name" value="SPOR"/>
    <property type="match status" value="1"/>
</dbReference>
<protein>
    <recommendedName>
        <fullName evidence="3">SPOR domain-containing protein</fullName>
    </recommendedName>
</protein>
<keyword evidence="5" id="KW-1185">Reference proteome</keyword>
<dbReference type="AlphaFoldDB" id="A0A4R0NFA6"/>
<evidence type="ECO:0000313" key="5">
    <source>
        <dbReference type="Proteomes" id="UP000293347"/>
    </source>
</evidence>
<dbReference type="GO" id="GO:0042834">
    <property type="term" value="F:peptidoglycan binding"/>
    <property type="evidence" value="ECO:0007669"/>
    <property type="project" value="InterPro"/>
</dbReference>
<evidence type="ECO:0000256" key="1">
    <source>
        <dbReference type="SAM" id="MobiDB-lite"/>
    </source>
</evidence>
<evidence type="ECO:0000259" key="3">
    <source>
        <dbReference type="PROSITE" id="PS51724"/>
    </source>
</evidence>
<dbReference type="OrthoDB" id="653949at2"/>
<feature type="region of interest" description="Disordered" evidence="1">
    <location>
        <begin position="132"/>
        <end position="163"/>
    </location>
</feature>
<dbReference type="RefSeq" id="WP_131597496.1">
    <property type="nucleotide sequence ID" value="NZ_SJSL01000006.1"/>
</dbReference>
<dbReference type="Pfam" id="PF18174">
    <property type="entry name" value="HU-CCDC81_bac_1"/>
    <property type="match status" value="1"/>
</dbReference>
<evidence type="ECO:0000313" key="4">
    <source>
        <dbReference type="EMBL" id="TCC99065.1"/>
    </source>
</evidence>
<keyword evidence="2" id="KW-0812">Transmembrane</keyword>
<evidence type="ECO:0000256" key="2">
    <source>
        <dbReference type="SAM" id="Phobius"/>
    </source>
</evidence>
<feature type="domain" description="SPOR" evidence="3">
    <location>
        <begin position="313"/>
        <end position="389"/>
    </location>
</feature>
<dbReference type="SUPFAM" id="SSF110997">
    <property type="entry name" value="Sporulation related repeat"/>
    <property type="match status" value="1"/>
</dbReference>
<sequence length="397" mass="44380">MDILSYLTEIVKTRKEVGIPGLGTFYKRKSPGRYDVDTHSFLPPSYVLDFTDELKEQAILRDFISKKGNIAADNAAFYIEQFAREIKEQLDRGEKVKLSELGMLEPGLDGFTFNPENKSNIGFDFYGMPDIKEVPLPAGDHPQQDKPTADEKQQEPADKDEQQVYEEISEVQIAEKVRPAITIETPEGMEEEPAELPGPKTVENVWKFEEPAALETLYEPEIINEAHNGMPGYLKVILAISVIVIAVIAAYMIKPELFKRPADSNSPLDKSNTLIVPGNKADAAAYADSVARANIQQVIPTDSLQDSVLVQQPDTAISYEIIAASLLNKKEAENFLKEMERRGIPAKIADMPGRRIKVSIGTFIDEETANVQLKLLKKTTKIPGIYIYTNRHTNNIK</sequence>
<dbReference type="EMBL" id="SJSL01000006">
    <property type="protein sequence ID" value="TCC99065.1"/>
    <property type="molecule type" value="Genomic_DNA"/>
</dbReference>
<dbReference type="Proteomes" id="UP000293347">
    <property type="component" value="Unassembled WGS sequence"/>
</dbReference>
<dbReference type="InterPro" id="IPR036680">
    <property type="entry name" value="SPOR-like_sf"/>
</dbReference>
<proteinExistence type="predicted"/>
<comment type="caution">
    <text evidence="4">The sequence shown here is derived from an EMBL/GenBank/DDBJ whole genome shotgun (WGS) entry which is preliminary data.</text>
</comment>
<dbReference type="InterPro" id="IPR040495">
    <property type="entry name" value="HU-CCDC81_bac_1"/>
</dbReference>